<dbReference type="PANTHER" id="PTHR11101">
    <property type="entry name" value="PHOSPHATE TRANSPORTER"/>
    <property type="match status" value="1"/>
</dbReference>
<feature type="transmembrane region" description="Helical" evidence="6">
    <location>
        <begin position="16"/>
        <end position="34"/>
    </location>
</feature>
<keyword evidence="5 6" id="KW-0472">Membrane</keyword>
<keyword evidence="3 6" id="KW-0812">Transmembrane</keyword>
<evidence type="ECO:0000256" key="6">
    <source>
        <dbReference type="SAM" id="Phobius"/>
    </source>
</evidence>
<feature type="transmembrane region" description="Helical" evidence="6">
    <location>
        <begin position="265"/>
        <end position="287"/>
    </location>
</feature>
<keyword evidence="4 6" id="KW-1133">Transmembrane helix</keyword>
<dbReference type="RefSeq" id="WP_186919562.1">
    <property type="nucleotide sequence ID" value="NZ_JACOPQ010000009.1"/>
</dbReference>
<comment type="subcellular location">
    <subcellularLocation>
        <location evidence="1">Membrane</location>
        <topology evidence="1">Multi-pass membrane protein</topology>
    </subcellularLocation>
</comment>
<name>A0A8J6MDM1_9FIRM</name>
<dbReference type="Pfam" id="PF01384">
    <property type="entry name" value="PHO4"/>
    <property type="match status" value="1"/>
</dbReference>
<evidence type="ECO:0000313" key="7">
    <source>
        <dbReference type="EMBL" id="MBC5737766.1"/>
    </source>
</evidence>
<feature type="transmembrane region" description="Helical" evidence="6">
    <location>
        <begin position="125"/>
        <end position="145"/>
    </location>
</feature>
<keyword evidence="2" id="KW-0813">Transport</keyword>
<dbReference type="GO" id="GO:0005315">
    <property type="term" value="F:phosphate transmembrane transporter activity"/>
    <property type="evidence" value="ECO:0007669"/>
    <property type="project" value="InterPro"/>
</dbReference>
<protein>
    <submittedName>
        <fullName evidence="7">Inorganic phosphate transporter</fullName>
    </submittedName>
</protein>
<dbReference type="PANTHER" id="PTHR11101:SF80">
    <property type="entry name" value="PHOSPHATE TRANSPORTER"/>
    <property type="match status" value="1"/>
</dbReference>
<feature type="transmembrane region" description="Helical" evidence="6">
    <location>
        <begin position="93"/>
        <end position="113"/>
    </location>
</feature>
<gene>
    <name evidence="7" type="ORF">H8S62_12190</name>
</gene>
<dbReference type="EMBL" id="JACOPQ010000009">
    <property type="protein sequence ID" value="MBC5737766.1"/>
    <property type="molecule type" value="Genomic_DNA"/>
</dbReference>
<evidence type="ECO:0000313" key="8">
    <source>
        <dbReference type="Proteomes" id="UP000607645"/>
    </source>
</evidence>
<feature type="transmembrane region" description="Helical" evidence="6">
    <location>
        <begin position="55"/>
        <end position="73"/>
    </location>
</feature>
<feature type="transmembrane region" description="Helical" evidence="6">
    <location>
        <begin position="308"/>
        <end position="331"/>
    </location>
</feature>
<feature type="transmembrane region" description="Helical" evidence="6">
    <location>
        <begin position="225"/>
        <end position="245"/>
    </location>
</feature>
<dbReference type="AlphaFoldDB" id="A0A8J6MDM1"/>
<dbReference type="Proteomes" id="UP000607645">
    <property type="component" value="Unassembled WGS sequence"/>
</dbReference>
<dbReference type="GO" id="GO:0016020">
    <property type="term" value="C:membrane"/>
    <property type="evidence" value="ECO:0007669"/>
    <property type="project" value="UniProtKB-SubCell"/>
</dbReference>
<sequence length="339" mass="34984">MPISFTTFVSHLAQDPVLAVTTALVLAVILVNGWTDAPNAIATAVVTDALPFRPAVVLAAICNLLGVVCMTAVNSSVAETIYDIADFSGDPSSALTALCAALVSIVAWAVLAWRFGIPTSESHALVAGVTGAAIALRGGLSNVRAAAWGKVLLGLVLSVALGFLLGRLAVRLLPRRGSSRAFRKCQIGGAAAMAFLHGAQDGQKFMGVFLLGTALAAGRRDTETFLIPLWLMVLCALVMALGTAMGGRRIIDTVGRDMVSLTPRLGFAADLGGGVCLLLCTALGLPVSTTHAKTAAILGVGGRADRGVVRSILLTWIFTFPGCGLIGFFTAKCFLSLFS</sequence>
<organism evidence="7 8">
    <name type="scientific">Lawsonibacter faecis</name>
    <dbReference type="NCBI Taxonomy" id="2763052"/>
    <lineage>
        <taxon>Bacteria</taxon>
        <taxon>Bacillati</taxon>
        <taxon>Bacillota</taxon>
        <taxon>Clostridia</taxon>
        <taxon>Eubacteriales</taxon>
        <taxon>Oscillospiraceae</taxon>
        <taxon>Lawsonibacter</taxon>
    </lineage>
</organism>
<proteinExistence type="predicted"/>
<evidence type="ECO:0000256" key="5">
    <source>
        <dbReference type="ARBA" id="ARBA00023136"/>
    </source>
</evidence>
<dbReference type="GO" id="GO:0035435">
    <property type="term" value="P:phosphate ion transmembrane transport"/>
    <property type="evidence" value="ECO:0007669"/>
    <property type="project" value="TreeGrafter"/>
</dbReference>
<accession>A0A8J6MDM1</accession>
<reference evidence="7" key="1">
    <citation type="submission" date="2020-08" db="EMBL/GenBank/DDBJ databases">
        <title>Genome public.</title>
        <authorList>
            <person name="Liu C."/>
            <person name="Sun Q."/>
        </authorList>
    </citation>
    <scope>NUCLEOTIDE SEQUENCE</scope>
    <source>
        <strain evidence="7">NSJ-52</strain>
    </source>
</reference>
<evidence type="ECO:0000256" key="2">
    <source>
        <dbReference type="ARBA" id="ARBA00022448"/>
    </source>
</evidence>
<evidence type="ECO:0000256" key="4">
    <source>
        <dbReference type="ARBA" id="ARBA00022989"/>
    </source>
</evidence>
<feature type="transmembrane region" description="Helical" evidence="6">
    <location>
        <begin position="151"/>
        <end position="170"/>
    </location>
</feature>
<evidence type="ECO:0000256" key="1">
    <source>
        <dbReference type="ARBA" id="ARBA00004141"/>
    </source>
</evidence>
<keyword evidence="8" id="KW-1185">Reference proteome</keyword>
<evidence type="ECO:0000256" key="3">
    <source>
        <dbReference type="ARBA" id="ARBA00022692"/>
    </source>
</evidence>
<comment type="caution">
    <text evidence="7">The sequence shown here is derived from an EMBL/GenBank/DDBJ whole genome shotgun (WGS) entry which is preliminary data.</text>
</comment>
<dbReference type="InterPro" id="IPR001204">
    <property type="entry name" value="Phos_transporter"/>
</dbReference>